<evidence type="ECO:0000256" key="4">
    <source>
        <dbReference type="ARBA" id="ARBA00022692"/>
    </source>
</evidence>
<dbReference type="Pfam" id="PF05977">
    <property type="entry name" value="MFS_3"/>
    <property type="match status" value="1"/>
</dbReference>
<accession>A0ABW5SB01</accession>
<keyword evidence="3" id="KW-1003">Cell membrane</keyword>
<feature type="transmembrane region" description="Helical" evidence="7">
    <location>
        <begin position="51"/>
        <end position="72"/>
    </location>
</feature>
<feature type="transmembrane region" description="Helical" evidence="7">
    <location>
        <begin position="386"/>
        <end position="404"/>
    </location>
</feature>
<sequence>MIALLKIFKNGNYCRIFFASFSSQLGTVTSTTAFTFFLLDQYAAKPNNASLVQLMYTLPSLFVFLIAGVLADHLNRQKIMIISDLANACFCFLLIAAANSKSMVFIFLLLFTITATSKFFTPAQLSTIQGILKKEEYPIAGGLNQMVASIFILFGASLGAFFYWNFGIVGAIIINLCSFLLSSLFIYRCKFQKTAILTSEKAEHLNITFVFSEFMRGLRYMFQRRLLRAFMVGTAILGLVNGGLSLMPVYLLKFKLAPESYQQYTALSGMVFGIGILSGSFVASLLAEKIKLDRLMILGYSLAGIFLSAEYFSQNVPYFIAFYFLTALTIPIVNVAFFGWLPQLVDPTFMGRVQALLDPIGNLFQSLLFGLLALTFPQYVSVELPFLLLGGCLISVALFYLIIFQRAFKAESVTLSDKERNNS</sequence>
<dbReference type="RefSeq" id="WP_253065577.1">
    <property type="nucleotide sequence ID" value="NZ_JAMXWM010000049.1"/>
</dbReference>
<feature type="transmembrane region" description="Helical" evidence="7">
    <location>
        <begin position="295"/>
        <end position="312"/>
    </location>
</feature>
<reference evidence="9" key="1">
    <citation type="journal article" date="2019" name="Int. J. Syst. Evol. Microbiol.">
        <title>The Global Catalogue of Microorganisms (GCM) 10K type strain sequencing project: providing services to taxonomists for standard genome sequencing and annotation.</title>
        <authorList>
            <consortium name="The Broad Institute Genomics Platform"/>
            <consortium name="The Broad Institute Genome Sequencing Center for Infectious Disease"/>
            <person name="Wu L."/>
            <person name="Ma J."/>
        </authorList>
    </citation>
    <scope>NUCLEOTIDE SEQUENCE [LARGE SCALE GENOMIC DNA]</scope>
    <source>
        <strain evidence="9">TISTR 2466</strain>
    </source>
</reference>
<dbReference type="EMBL" id="JBHUMQ010000051">
    <property type="protein sequence ID" value="MFD2695705.1"/>
    <property type="molecule type" value="Genomic_DNA"/>
</dbReference>
<feature type="transmembrane region" description="Helical" evidence="7">
    <location>
        <begin position="362"/>
        <end position="380"/>
    </location>
</feature>
<evidence type="ECO:0000256" key="7">
    <source>
        <dbReference type="SAM" id="Phobius"/>
    </source>
</evidence>
<evidence type="ECO:0000256" key="1">
    <source>
        <dbReference type="ARBA" id="ARBA00004651"/>
    </source>
</evidence>
<gene>
    <name evidence="8" type="ORF">ACFSUE_19060</name>
</gene>
<evidence type="ECO:0000256" key="5">
    <source>
        <dbReference type="ARBA" id="ARBA00022989"/>
    </source>
</evidence>
<comment type="caution">
    <text evidence="8">The sequence shown here is derived from an EMBL/GenBank/DDBJ whole genome shotgun (WGS) entry which is preliminary data.</text>
</comment>
<keyword evidence="5 7" id="KW-1133">Transmembrane helix</keyword>
<keyword evidence="2" id="KW-0813">Transport</keyword>
<dbReference type="PANTHER" id="PTHR43266">
    <property type="entry name" value="MACROLIDE-EFFLUX PROTEIN"/>
    <property type="match status" value="1"/>
</dbReference>
<keyword evidence="4 7" id="KW-0812">Transmembrane</keyword>
<evidence type="ECO:0000256" key="2">
    <source>
        <dbReference type="ARBA" id="ARBA00022448"/>
    </source>
</evidence>
<dbReference type="PANTHER" id="PTHR43266:SF8">
    <property type="entry name" value="MACROLIDE-EFFLUX PROTEIN"/>
    <property type="match status" value="1"/>
</dbReference>
<dbReference type="Gene3D" id="1.20.1250.20">
    <property type="entry name" value="MFS general substrate transporter like domains"/>
    <property type="match status" value="1"/>
</dbReference>
<proteinExistence type="predicted"/>
<dbReference type="CDD" id="cd06173">
    <property type="entry name" value="MFS_MefA_like"/>
    <property type="match status" value="1"/>
</dbReference>
<evidence type="ECO:0000256" key="3">
    <source>
        <dbReference type="ARBA" id="ARBA00022475"/>
    </source>
</evidence>
<comment type="subcellular location">
    <subcellularLocation>
        <location evidence="1">Cell membrane</location>
        <topology evidence="1">Multi-pass membrane protein</topology>
    </subcellularLocation>
</comment>
<feature type="transmembrane region" description="Helical" evidence="7">
    <location>
        <begin position="12"/>
        <end position="39"/>
    </location>
</feature>
<feature type="transmembrane region" description="Helical" evidence="7">
    <location>
        <begin position="318"/>
        <end position="341"/>
    </location>
</feature>
<feature type="transmembrane region" description="Helical" evidence="7">
    <location>
        <begin position="264"/>
        <end position="283"/>
    </location>
</feature>
<dbReference type="InterPro" id="IPR036259">
    <property type="entry name" value="MFS_trans_sf"/>
</dbReference>
<evidence type="ECO:0000313" key="9">
    <source>
        <dbReference type="Proteomes" id="UP001597399"/>
    </source>
</evidence>
<dbReference type="Proteomes" id="UP001597399">
    <property type="component" value="Unassembled WGS sequence"/>
</dbReference>
<dbReference type="SUPFAM" id="SSF103473">
    <property type="entry name" value="MFS general substrate transporter"/>
    <property type="match status" value="1"/>
</dbReference>
<feature type="transmembrane region" description="Helical" evidence="7">
    <location>
        <begin position="226"/>
        <end position="252"/>
    </location>
</feature>
<keyword evidence="9" id="KW-1185">Reference proteome</keyword>
<evidence type="ECO:0000256" key="6">
    <source>
        <dbReference type="ARBA" id="ARBA00023136"/>
    </source>
</evidence>
<name>A0ABW5SB01_9BACL</name>
<evidence type="ECO:0000313" key="8">
    <source>
        <dbReference type="EMBL" id="MFD2695705.1"/>
    </source>
</evidence>
<protein>
    <submittedName>
        <fullName evidence="8">MFS transporter</fullName>
    </submittedName>
</protein>
<dbReference type="InterPro" id="IPR010290">
    <property type="entry name" value="TM_effector"/>
</dbReference>
<keyword evidence="6 7" id="KW-0472">Membrane</keyword>
<feature type="transmembrane region" description="Helical" evidence="7">
    <location>
        <begin position="168"/>
        <end position="187"/>
    </location>
</feature>
<organism evidence="8 9">
    <name type="scientific">Sporolactobacillus shoreicorticis</name>
    <dbReference type="NCBI Taxonomy" id="1923877"/>
    <lineage>
        <taxon>Bacteria</taxon>
        <taxon>Bacillati</taxon>
        <taxon>Bacillota</taxon>
        <taxon>Bacilli</taxon>
        <taxon>Bacillales</taxon>
        <taxon>Sporolactobacillaceae</taxon>
        <taxon>Sporolactobacillus</taxon>
    </lineage>
</organism>